<proteinExistence type="predicted"/>
<sequence>MSSSSKSYIQIILVIILLAGNVFFGGKYFLSQKEFNQEKVVLEKEKLNEDILDFTKLFIEKVLKTETEVDFETRLMLENAVRNLDDEDILKQWQEFVASQNEDEAQERVKDLLSILINKINIESIN</sequence>
<organism evidence="2 3">
    <name type="scientific">Candidatus Campbellbacteria bacterium RIFCSPHIGHO2_01_FULL_34_10</name>
    <dbReference type="NCBI Taxonomy" id="1797577"/>
    <lineage>
        <taxon>Bacteria</taxon>
        <taxon>Candidatus Campbelliibacteriota</taxon>
    </lineage>
</organism>
<keyword evidence="1" id="KW-0472">Membrane</keyword>
<evidence type="ECO:0000313" key="3">
    <source>
        <dbReference type="Proteomes" id="UP000186670"/>
    </source>
</evidence>
<feature type="transmembrane region" description="Helical" evidence="1">
    <location>
        <begin position="7"/>
        <end position="30"/>
    </location>
</feature>
<dbReference type="EMBL" id="MEZZ01000040">
    <property type="protein sequence ID" value="OGD68090.1"/>
    <property type="molecule type" value="Genomic_DNA"/>
</dbReference>
<dbReference type="AlphaFoldDB" id="A0A1F5ELA8"/>
<comment type="caution">
    <text evidence="2">The sequence shown here is derived from an EMBL/GenBank/DDBJ whole genome shotgun (WGS) entry which is preliminary data.</text>
</comment>
<keyword evidence="1" id="KW-0812">Transmembrane</keyword>
<name>A0A1F5ELA8_9BACT</name>
<reference evidence="2 3" key="1">
    <citation type="journal article" date="2016" name="Nat. Commun.">
        <title>Thousands of microbial genomes shed light on interconnected biogeochemical processes in an aquifer system.</title>
        <authorList>
            <person name="Anantharaman K."/>
            <person name="Brown C.T."/>
            <person name="Hug L.A."/>
            <person name="Sharon I."/>
            <person name="Castelle C.J."/>
            <person name="Probst A.J."/>
            <person name="Thomas B.C."/>
            <person name="Singh A."/>
            <person name="Wilkins M.J."/>
            <person name="Karaoz U."/>
            <person name="Brodie E.L."/>
            <person name="Williams K.H."/>
            <person name="Hubbard S.S."/>
            <person name="Banfield J.F."/>
        </authorList>
    </citation>
    <scope>NUCLEOTIDE SEQUENCE [LARGE SCALE GENOMIC DNA]</scope>
</reference>
<protein>
    <submittedName>
        <fullName evidence="2">Uncharacterized protein</fullName>
    </submittedName>
</protein>
<evidence type="ECO:0000256" key="1">
    <source>
        <dbReference type="SAM" id="Phobius"/>
    </source>
</evidence>
<accession>A0A1F5ELA8</accession>
<dbReference type="Proteomes" id="UP000186670">
    <property type="component" value="Unassembled WGS sequence"/>
</dbReference>
<gene>
    <name evidence="2" type="ORF">A2811_03105</name>
</gene>
<keyword evidence="1" id="KW-1133">Transmembrane helix</keyword>
<evidence type="ECO:0000313" key="2">
    <source>
        <dbReference type="EMBL" id="OGD68090.1"/>
    </source>
</evidence>